<dbReference type="GO" id="GO:0016020">
    <property type="term" value="C:membrane"/>
    <property type="evidence" value="ECO:0007669"/>
    <property type="project" value="TreeGrafter"/>
</dbReference>
<dbReference type="PANTHER" id="PTHR33512:SF34">
    <property type="entry name" value="MALECTIN-LIKE DOMAIN-CONTAINING PROTEIN"/>
    <property type="match status" value="1"/>
</dbReference>
<accession>A0A7J0FL89</accession>
<proteinExistence type="predicted"/>
<dbReference type="InterPro" id="IPR010605">
    <property type="entry name" value="DUF1191"/>
</dbReference>
<dbReference type="Pfam" id="PF06697">
    <property type="entry name" value="DUF1191"/>
    <property type="match status" value="1"/>
</dbReference>
<reference evidence="1 2" key="1">
    <citation type="submission" date="2019-07" db="EMBL/GenBank/DDBJ databases">
        <title>De Novo Assembly of kiwifruit Actinidia rufa.</title>
        <authorList>
            <person name="Sugita-Konishi S."/>
            <person name="Sato K."/>
            <person name="Mori E."/>
            <person name="Abe Y."/>
            <person name="Kisaki G."/>
            <person name="Hamano K."/>
            <person name="Suezawa K."/>
            <person name="Otani M."/>
            <person name="Fukuda T."/>
            <person name="Manabe T."/>
            <person name="Gomi K."/>
            <person name="Tabuchi M."/>
            <person name="Akimitsu K."/>
            <person name="Kataoka I."/>
        </authorList>
    </citation>
    <scope>NUCLEOTIDE SEQUENCE [LARGE SCALE GENOMIC DNA]</scope>
    <source>
        <strain evidence="2">cv. Fuchu</strain>
    </source>
</reference>
<keyword evidence="2" id="KW-1185">Reference proteome</keyword>
<protein>
    <submittedName>
        <fullName evidence="1">Uncharacterized protein</fullName>
    </submittedName>
</protein>
<comment type="caution">
    <text evidence="1">The sequence shown here is derived from an EMBL/GenBank/DDBJ whole genome shotgun (WGS) entry which is preliminary data.</text>
</comment>
<dbReference type="OrthoDB" id="1925347at2759"/>
<dbReference type="PANTHER" id="PTHR33512">
    <property type="entry name" value="PROTEIN, PUTATIVE (DUF1191)-RELATED"/>
    <property type="match status" value="1"/>
</dbReference>
<dbReference type="EMBL" id="BJWL01000013">
    <property type="protein sequence ID" value="GFY99488.1"/>
    <property type="molecule type" value="Genomic_DNA"/>
</dbReference>
<dbReference type="AlphaFoldDB" id="A0A7J0FL89"/>
<gene>
    <name evidence="1" type="ORF">Acr_13g0008880</name>
</gene>
<evidence type="ECO:0000313" key="2">
    <source>
        <dbReference type="Proteomes" id="UP000585474"/>
    </source>
</evidence>
<evidence type="ECO:0000313" key="1">
    <source>
        <dbReference type="EMBL" id="GFY99488.1"/>
    </source>
</evidence>
<organism evidence="1 2">
    <name type="scientific">Actinidia rufa</name>
    <dbReference type="NCBI Taxonomy" id="165716"/>
    <lineage>
        <taxon>Eukaryota</taxon>
        <taxon>Viridiplantae</taxon>
        <taxon>Streptophyta</taxon>
        <taxon>Embryophyta</taxon>
        <taxon>Tracheophyta</taxon>
        <taxon>Spermatophyta</taxon>
        <taxon>Magnoliopsida</taxon>
        <taxon>eudicotyledons</taxon>
        <taxon>Gunneridae</taxon>
        <taxon>Pentapetalae</taxon>
        <taxon>asterids</taxon>
        <taxon>Ericales</taxon>
        <taxon>Actinidiaceae</taxon>
        <taxon>Actinidia</taxon>
    </lineage>
</organism>
<name>A0A7J0FL89_9ERIC</name>
<dbReference type="Proteomes" id="UP000585474">
    <property type="component" value="Unassembled WGS sequence"/>
</dbReference>
<sequence>MKLSLVTSERDKIGKAHAFKSLTEPRTGIPYDGHAPASLDGVRISAVRLQSGSLRTRGFSKFKEFSIPIGVAEQPYVERLVLVYHNLGNWSSLFYPLLATTFSLQFWAFWPTTGQICPPRIYPIGLRASEKPIVIRFRDLKLGQNGSSMTCVWFDLDGSVEFDNVVDGDVFGYKTRPLLHCRRVHCLLTPTAAVYWRQRWWL</sequence>